<dbReference type="InterPro" id="IPR005135">
    <property type="entry name" value="Endo/exonuclease/phosphatase"/>
</dbReference>
<protein>
    <recommendedName>
        <fullName evidence="1">Endonuclease/exonuclease/phosphatase domain-containing protein</fullName>
    </recommendedName>
</protein>
<dbReference type="EnsemblMetazoa" id="AALFPA23_023115.R34388">
    <property type="protein sequence ID" value="AALFPA23_023115.P34388"/>
    <property type="gene ID" value="AALFPA23_023115"/>
</dbReference>
<dbReference type="GeneID" id="134291327"/>
<organism evidence="2 3">
    <name type="scientific">Aedes albopictus</name>
    <name type="common">Asian tiger mosquito</name>
    <name type="synonym">Stegomyia albopicta</name>
    <dbReference type="NCBI Taxonomy" id="7160"/>
    <lineage>
        <taxon>Eukaryota</taxon>
        <taxon>Metazoa</taxon>
        <taxon>Ecdysozoa</taxon>
        <taxon>Arthropoda</taxon>
        <taxon>Hexapoda</taxon>
        <taxon>Insecta</taxon>
        <taxon>Pterygota</taxon>
        <taxon>Neoptera</taxon>
        <taxon>Endopterygota</taxon>
        <taxon>Diptera</taxon>
        <taxon>Nematocera</taxon>
        <taxon>Culicoidea</taxon>
        <taxon>Culicidae</taxon>
        <taxon>Culicinae</taxon>
        <taxon>Aedini</taxon>
        <taxon>Aedes</taxon>
        <taxon>Stegomyia</taxon>
    </lineage>
</organism>
<feature type="domain" description="Endonuclease/exonuclease/phosphatase" evidence="1">
    <location>
        <begin position="72"/>
        <end position="263"/>
    </location>
</feature>
<accession>A0ABM1ZZS7</accession>
<name>A0ABM1ZZS7_AEDAL</name>
<dbReference type="PANTHER" id="PTHR47510:SF3">
    <property type="entry name" value="ENDO_EXONUCLEASE_PHOSPHATASE DOMAIN-CONTAINING PROTEIN"/>
    <property type="match status" value="1"/>
</dbReference>
<proteinExistence type="predicted"/>
<dbReference type="Proteomes" id="UP000069940">
    <property type="component" value="Unassembled WGS sequence"/>
</dbReference>
<dbReference type="Gene3D" id="3.60.10.10">
    <property type="entry name" value="Endonuclease/exonuclease/phosphatase"/>
    <property type="match status" value="1"/>
</dbReference>
<reference evidence="2" key="2">
    <citation type="submission" date="2025-05" db="UniProtKB">
        <authorList>
            <consortium name="EnsemblMetazoa"/>
        </authorList>
    </citation>
    <scope>IDENTIFICATION</scope>
    <source>
        <strain evidence="2">Foshan</strain>
    </source>
</reference>
<dbReference type="SUPFAM" id="SSF56219">
    <property type="entry name" value="DNase I-like"/>
    <property type="match status" value="1"/>
</dbReference>
<dbReference type="InterPro" id="IPR036691">
    <property type="entry name" value="Endo/exonu/phosph_ase_sf"/>
</dbReference>
<reference evidence="3" key="1">
    <citation type="journal article" date="2015" name="Proc. Natl. Acad. Sci. U.S.A.">
        <title>Genome sequence of the Asian Tiger mosquito, Aedes albopictus, reveals insights into its biology, genetics, and evolution.</title>
        <authorList>
            <person name="Chen X.G."/>
            <person name="Jiang X."/>
            <person name="Gu J."/>
            <person name="Xu M."/>
            <person name="Wu Y."/>
            <person name="Deng Y."/>
            <person name="Zhang C."/>
            <person name="Bonizzoni M."/>
            <person name="Dermauw W."/>
            <person name="Vontas J."/>
            <person name="Armbruster P."/>
            <person name="Huang X."/>
            <person name="Yang Y."/>
            <person name="Zhang H."/>
            <person name="He W."/>
            <person name="Peng H."/>
            <person name="Liu Y."/>
            <person name="Wu K."/>
            <person name="Chen J."/>
            <person name="Lirakis M."/>
            <person name="Topalis P."/>
            <person name="Van Leeuwen T."/>
            <person name="Hall A.B."/>
            <person name="Jiang X."/>
            <person name="Thorpe C."/>
            <person name="Mueller R.L."/>
            <person name="Sun C."/>
            <person name="Waterhouse R.M."/>
            <person name="Yan G."/>
            <person name="Tu Z.J."/>
            <person name="Fang X."/>
            <person name="James A.A."/>
        </authorList>
    </citation>
    <scope>NUCLEOTIDE SEQUENCE [LARGE SCALE GENOMIC DNA]</scope>
    <source>
        <strain evidence="3">Foshan</strain>
    </source>
</reference>
<dbReference type="RefSeq" id="XP_062714928.1">
    <property type="nucleotide sequence ID" value="XM_062858944.1"/>
</dbReference>
<evidence type="ECO:0000313" key="3">
    <source>
        <dbReference type="Proteomes" id="UP000069940"/>
    </source>
</evidence>
<evidence type="ECO:0000313" key="2">
    <source>
        <dbReference type="EnsemblMetazoa" id="AALFPA23_023115.P34388"/>
    </source>
</evidence>
<keyword evidence="3" id="KW-1185">Reference proteome</keyword>
<sequence length="363" mass="42504">MLQNENENENLRTIGCVYTCAFQLKFVWDFVLLFLHRIRPPADFFCHTTICSHQFQHSLHTKTSRNFTKFHELKQTFVDSKIDIICFTETWLNSTISDRMISIDGYKLVRNDRNRQGGGVCMYVRNNLSYKVVSMSSSSSNDVSGTEYLNVEIKVGYDKVLLGVVYNPPNTDCTDVLNDILENSTINYQCSFFVGDFNTDLLRSSRRSRRFSEMLDAMSYTCINSQPTFFHQTGCSLLDLLITDAPDVVVKQDQVSMSGVSNHDLVFCSLRLSFNKTEIMLDIATILFLHDLFLRDFILHDFFYAIFSKLRDFFLRDFGYLRRANRVKKDFPLIFFTRFHEVTRTFFTRSFFARTHPSRKKRI</sequence>
<dbReference type="Pfam" id="PF03372">
    <property type="entry name" value="Exo_endo_phos"/>
    <property type="match status" value="1"/>
</dbReference>
<dbReference type="PANTHER" id="PTHR47510">
    <property type="entry name" value="REVERSE TRANSCRIPTASE DOMAIN-CONTAINING PROTEIN"/>
    <property type="match status" value="1"/>
</dbReference>
<evidence type="ECO:0000259" key="1">
    <source>
        <dbReference type="Pfam" id="PF03372"/>
    </source>
</evidence>